<reference evidence="1 2" key="1">
    <citation type="journal article" date="2021" name="Front. Genet.">
        <title>Chromosome-Level Genome Assembly Reveals Significant Gene Expansion in the Toll and IMD Signaling Pathways of Dendrolimus kikuchii.</title>
        <authorList>
            <person name="Zhou J."/>
            <person name="Wu P."/>
            <person name="Xiong Z."/>
            <person name="Liu N."/>
            <person name="Zhao N."/>
            <person name="Ji M."/>
            <person name="Qiu Y."/>
            <person name="Yang B."/>
        </authorList>
    </citation>
    <scope>NUCLEOTIDE SEQUENCE [LARGE SCALE GENOMIC DNA]</scope>
    <source>
        <strain evidence="1">Ann1</strain>
    </source>
</reference>
<keyword evidence="2" id="KW-1185">Reference proteome</keyword>
<accession>A0ACC1DK98</accession>
<comment type="caution">
    <text evidence="1">The sequence shown here is derived from an EMBL/GenBank/DDBJ whole genome shotgun (WGS) entry which is preliminary data.</text>
</comment>
<proteinExistence type="predicted"/>
<sequence length="2836" mass="318287">MSDKSFGDHTNRNIVKNPLLSSAVTGLSLEDLTHKAVLLPAAPSQTLITRSVQLGSQQTTLGDTDNVPYQSGDANYNISAINLNPLVTENVIKNEQKKLQTEFPTMESMSKASQKSQDDFDVNEYFARLQGTRYVSAPLHSHVKDDNATDLEATEENLEEINLNEPEKTETQQSLTADIAQNFSQLPNVLPHVANAVFSSFSNMLSYKSREQTPDGAKVVYHEEKRDDAVEVPLMSVDEVVKDIAPPPKEPSVIGQCSYRITTKKKVYAQIPGLSSGEAKNITINTPPNQNIKYFTPEQPQKENSMASIDTNIEKHNIEESFINKPMHFSNDNRPNLQEITNFNEAVPLAASHLSSQTILPPPPTFANIKTDSQTQKVVLPPSVVRRMSGNHSLMSGVSIPENIFTPGPIGTAQMVTTTDIPSPSPALKDQKAASLSMFAITANVSELDNNDPKIVVPMFPPNSIISSSLSMSAFEQPQAPLDAILTENKTSIFPQYGSVPVSEIAAAADKISTDFPAVLNPIKEPGIGKPNSIQKDTSLDLIHSSHSQTVSEQTSNIPSSFENSTMAINSAACLKDLSYLPPPPIADKLYSVFSPQETLHQTNIESVLLPPTSNVPPSSMFAANTLENNGQKIFQPMPYAPRRKVGHSSSRIAPISLPHDITIFNPTIPDTIAESKHTTSETSAIGPQSSNILPSVPMFSPQEVKSDEFKPDIANPFNIGMNVTLFKLDSLPGTDQVSKQPPSIFASDVHEGITTDQMVPNTSITNPIISKVEPIRPPEPPKVGASNFRMTKKKLQYYSGPIEGVGTISNNVKPIISPIEAPSFSGHLYNPQQNISDVAFQEQTTNVQSYFNSHTMSHPLQPSYDLNKENQSVQIQEPNVQVNQTFDITHSYQTPFDLASPFDIREPDIQAIDTNKETDIYNTAFDLSRATTEAYEAKTNKGFGLIGSLKSKLSLLDINKIQNTVTTFFDPSYNEPKKESVTTQVNEPYKLTDQSHQSNFEIFVPTSQQYDIQSHSQHFHQQEPYNYYQGAYPVTSHSFDSYVASQNDPLHPSHEEAAPLLTSYETSDASQPKIMPEMKEIPLASHFSNTGTTHTHKRYITTNTVLHNYPDNLSATSQVSQKQTNEINVEPRNFTSIQGFEERTSAVPNFSPSISESEVSDYRPQEHLKVETVMGSSTSKINTVIMNKQTKDIPEPNQNIFSVITPLEKSQDIITETTSISAAFNVDLTQIAESRKFDTDIVQNIPIALTSSFANTKGNETIHSKLFPLSTFSEIDKPNLELKSTVLLDPISAKTFFDFHSSTETPNMRVSNQHNTMFSFADPSTNITKDTVKKVSEETREFQIKSDENINYLKSSEIFETAALTTPDLITDLFSKFKENKDVSDASREIIHSKIIKSDLGSHSKICTDDCEDIKDLDVTKTIPDLPPAELFSKFKEKEPIETQSKSLLESITKEEMPIIGVSSVPLFGLSTIIADKSKEIKEHEDNARKMSLFETHRDSLFDRNASVSFFENIGHIDELTQNRQEIRNATKSFNRDSNIQSDETSGFKQLFKSVIDVIESDPEIITCDTCAEIKENEEKEDYVTNQLIENITSPIQLQNPVEVPLSESKTEDTLEVDNDQLEEITHITEETIETLQVQSATELLDDDSQSTNYGWRMDSEANKDSYSHTTDAQSDFTFNIDSQTLVDHDYSFKIDPNALGFYGKNSLFFDKDESGNEGTKVLPRQMSIPSAPPEEDTKSEGLDVHLIEQDAKQDFPIYEEYVIEPESDKNDVDNIEVSDTFTNRLERFKLMEETSEDNSTFAIPTSPVIMASYFDTGNYAVETHYKNMTSPIVRIPPGFEDEYRKMSLGQESCIPPMSIIFIPETSTQTKVTFTNTYTMYNQGIGFTVESNISKILEDKSPVGNFPVFPTTNVQQNTVVESKDDIICETKPKISLELESEQESSVTTPELPTIKTSINTDVIKKEEKLKSAFEIENMRTLPDSNKFFNVDSENNSSKEEENSFNRLASYFNVSPERPEHSKPFFELSQSQNHYRHESHNLNNFDQNMNANIPDDRYLANINLINDLTSPQNVIVTESIIKTVNYFTVEYDNDIKQINNSNKNVNRNTNKNSKTDTKHKINDTKDLKSYIDNSNTKIKDKNLDIKINNCKICCNFAFNLTEIDNIKVRKAMNENTVKSEGTPSNMDAPKDQSSQSVTVNFGSHIEDESSNGVDVINNESRPIAEYQPVQFHWFYRVDVEDKSIWRGFSVQDSKDLEEAFLRPDLNENTLVATDGGRYDVNIVGRIRTPVYWSDKPTNCKYVYLNFTVLSFVCFTYIARLLEYRHGVTTGEWHRRLVLPNNELVVMHGPSVMVHFLQTGSTDGYSAPPSASRPRVVRRGHDESEIEEVEPSRVDHLLLLCHGVGSACDMRFRPVEEVVEDFRTTSMQLIQSHYNNSYLSGVVHRVEVLPISWHATLHSGETGVDHRLAQITLDSIPRLRSFTNDTVLDVLLYTSPVYCQTIIDTVCKELNRIYTLFKRRNPDFEGEVSLGGHSLGSVILYDLLCHQISQESKESSASKSYVIGSPGIGQPFVNYPQLVFSPAALYALGSPIAMFECIRGVKELGMEFGLPTCKNFFNIFHPYDPIAYRIEPLINPQLKHVKPYLIPHHKGRKRMHLELKDTMARVSADIKQKLMESLRTTWNKWKSSSPPTDGQLEKVVEEEMDKRQLCDEKEDTENQTATPDMLGRLNGGRRIDYVLQEAPLEMINEYLFAMSSHVGYWESEDTMLLMLREIYDSLGVQPDSTVPQQSLTVHRTRLASDDGSTFATSVDPSVILKNEKIWWPHSSEGPVIMRQLF</sequence>
<gene>
    <name evidence="1" type="ORF">K1T71_000674</name>
</gene>
<dbReference type="Proteomes" id="UP000824533">
    <property type="component" value="Linkage Group LG01"/>
</dbReference>
<evidence type="ECO:0000313" key="2">
    <source>
        <dbReference type="Proteomes" id="UP000824533"/>
    </source>
</evidence>
<evidence type="ECO:0000313" key="1">
    <source>
        <dbReference type="EMBL" id="KAJ0184251.1"/>
    </source>
</evidence>
<organism evidence="1 2">
    <name type="scientific">Dendrolimus kikuchii</name>
    <dbReference type="NCBI Taxonomy" id="765133"/>
    <lineage>
        <taxon>Eukaryota</taxon>
        <taxon>Metazoa</taxon>
        <taxon>Ecdysozoa</taxon>
        <taxon>Arthropoda</taxon>
        <taxon>Hexapoda</taxon>
        <taxon>Insecta</taxon>
        <taxon>Pterygota</taxon>
        <taxon>Neoptera</taxon>
        <taxon>Endopterygota</taxon>
        <taxon>Lepidoptera</taxon>
        <taxon>Glossata</taxon>
        <taxon>Ditrysia</taxon>
        <taxon>Bombycoidea</taxon>
        <taxon>Lasiocampidae</taxon>
        <taxon>Dendrolimus</taxon>
    </lineage>
</organism>
<name>A0ACC1DK98_9NEOP</name>
<protein>
    <submittedName>
        <fullName evidence="1">Uncharacterized protein</fullName>
    </submittedName>
</protein>
<dbReference type="EMBL" id="CM034387">
    <property type="protein sequence ID" value="KAJ0184251.1"/>
    <property type="molecule type" value="Genomic_DNA"/>
</dbReference>